<organism evidence="1 2">
    <name type="scientific">Actinomadura darangshiensis</name>
    <dbReference type="NCBI Taxonomy" id="705336"/>
    <lineage>
        <taxon>Bacteria</taxon>
        <taxon>Bacillati</taxon>
        <taxon>Actinomycetota</taxon>
        <taxon>Actinomycetes</taxon>
        <taxon>Streptosporangiales</taxon>
        <taxon>Thermomonosporaceae</taxon>
        <taxon>Actinomadura</taxon>
    </lineage>
</organism>
<evidence type="ECO:0000313" key="1">
    <source>
        <dbReference type="EMBL" id="TDD84775.1"/>
    </source>
</evidence>
<accession>A0A4R5BGG6</accession>
<gene>
    <name evidence="1" type="ORF">E1293_12435</name>
</gene>
<dbReference type="EMBL" id="SMKY01000042">
    <property type="protein sequence ID" value="TDD84775.1"/>
    <property type="molecule type" value="Genomic_DNA"/>
</dbReference>
<dbReference type="AlphaFoldDB" id="A0A4R5BGG6"/>
<dbReference type="OrthoDB" id="3537448at2"/>
<reference evidence="1 2" key="1">
    <citation type="submission" date="2019-03" db="EMBL/GenBank/DDBJ databases">
        <title>Draft genome sequences of novel Actinobacteria.</title>
        <authorList>
            <person name="Sahin N."/>
            <person name="Ay H."/>
            <person name="Saygin H."/>
        </authorList>
    </citation>
    <scope>NUCLEOTIDE SEQUENCE [LARGE SCALE GENOMIC DNA]</scope>
    <source>
        <strain evidence="1 2">DSM 45941</strain>
    </source>
</reference>
<dbReference type="Proteomes" id="UP000295578">
    <property type="component" value="Unassembled WGS sequence"/>
</dbReference>
<keyword evidence="2" id="KW-1185">Reference proteome</keyword>
<comment type="caution">
    <text evidence="1">The sequence shown here is derived from an EMBL/GenBank/DDBJ whole genome shotgun (WGS) entry which is preliminary data.</text>
</comment>
<protein>
    <submittedName>
        <fullName evidence="1">Uncharacterized protein</fullName>
    </submittedName>
</protein>
<dbReference type="RefSeq" id="WP_132197141.1">
    <property type="nucleotide sequence ID" value="NZ_SMKY01000042.1"/>
</dbReference>
<evidence type="ECO:0000313" key="2">
    <source>
        <dbReference type="Proteomes" id="UP000295578"/>
    </source>
</evidence>
<proteinExistence type="predicted"/>
<sequence length="120" mass="13069">MLRTCMIADYLRPYAQWRINRPDPCDDGRNARAAIGLIDAAAYVAQLDDSSRVIVRLAIAGCFALGRFNPGVEGETLIRFWHYDDATAGPSDLLEALAACAERGLQPVLPRPREGQAAPA</sequence>
<name>A0A4R5BGG6_9ACTN</name>